<proteinExistence type="predicted"/>
<dbReference type="Gene3D" id="3.40.50.1820">
    <property type="entry name" value="alpha/beta hydrolase"/>
    <property type="match status" value="1"/>
</dbReference>
<sequence>MTMSSGMCPQCVSGFLHEGTPSGSIVKIGGIDAYVATPKDDNSKSKTIVLLPDVFGWELNNARLLADDYARAGFYAVLPDILNGDSLPADYLDSAKSTEDVYRLVGPWLQKHGDAVTEAPIDAVLAALHADSNVGKIGAVGFCFGGLYALKYAATDKISAAVAAHPSRIQVPDHILPIRQPISFAVARTDVIYDETKAKEADEVLKKNGVEHETKIYDGEGVGHGFAVRGDLSVESLRKAKEEATVQTLAWFKKHLA</sequence>
<dbReference type="STRING" id="698492.A0A0E9ND95"/>
<feature type="domain" description="Dienelactone hydrolase" evidence="1">
    <location>
        <begin position="31"/>
        <end position="255"/>
    </location>
</feature>
<accession>A0A0E9ND95</accession>
<name>A0A0E9ND95_SAICN</name>
<dbReference type="GO" id="GO:0016787">
    <property type="term" value="F:hydrolase activity"/>
    <property type="evidence" value="ECO:0007669"/>
    <property type="project" value="InterPro"/>
</dbReference>
<evidence type="ECO:0000259" key="1">
    <source>
        <dbReference type="Pfam" id="PF01738"/>
    </source>
</evidence>
<organism evidence="2 3">
    <name type="scientific">Saitoella complicata (strain BCRC 22490 / CBS 7301 / JCM 7358 / NBRC 10748 / NRRL Y-17804)</name>
    <dbReference type="NCBI Taxonomy" id="698492"/>
    <lineage>
        <taxon>Eukaryota</taxon>
        <taxon>Fungi</taxon>
        <taxon>Dikarya</taxon>
        <taxon>Ascomycota</taxon>
        <taxon>Taphrinomycotina</taxon>
        <taxon>Taphrinomycotina incertae sedis</taxon>
        <taxon>Saitoella</taxon>
    </lineage>
</organism>
<gene>
    <name evidence="2" type="ORF">G7K_1976-t1</name>
</gene>
<dbReference type="Pfam" id="PF01738">
    <property type="entry name" value="DLH"/>
    <property type="match status" value="1"/>
</dbReference>
<dbReference type="InterPro" id="IPR029058">
    <property type="entry name" value="AB_hydrolase_fold"/>
</dbReference>
<dbReference type="PANTHER" id="PTHR17630">
    <property type="entry name" value="DIENELACTONE HYDROLASE"/>
    <property type="match status" value="1"/>
</dbReference>
<dbReference type="PANTHER" id="PTHR17630:SF44">
    <property type="entry name" value="PROTEIN AIM2"/>
    <property type="match status" value="1"/>
</dbReference>
<reference evidence="2 3" key="3">
    <citation type="journal article" date="2015" name="Genome Announc.">
        <title>Draft Genome Sequence of the Archiascomycetous Yeast Saitoella complicata.</title>
        <authorList>
            <person name="Yamauchi K."/>
            <person name="Kondo S."/>
            <person name="Hamamoto M."/>
            <person name="Takahashi Y."/>
            <person name="Ogura Y."/>
            <person name="Hayashi T."/>
            <person name="Nishida H."/>
        </authorList>
    </citation>
    <scope>NUCLEOTIDE SEQUENCE [LARGE SCALE GENOMIC DNA]</scope>
    <source>
        <strain evidence="2 3">NRRL Y-17804</strain>
    </source>
</reference>
<reference evidence="2 3" key="1">
    <citation type="journal article" date="2011" name="J. Gen. Appl. Microbiol.">
        <title>Draft genome sequencing of the enigmatic yeast Saitoella complicata.</title>
        <authorList>
            <person name="Nishida H."/>
            <person name="Hamamoto M."/>
            <person name="Sugiyama J."/>
        </authorList>
    </citation>
    <scope>NUCLEOTIDE SEQUENCE [LARGE SCALE GENOMIC DNA]</scope>
    <source>
        <strain evidence="2 3">NRRL Y-17804</strain>
    </source>
</reference>
<dbReference type="AlphaFoldDB" id="A0A0E9ND95"/>
<comment type="caution">
    <text evidence="2">The sequence shown here is derived from an EMBL/GenBank/DDBJ whole genome shotgun (WGS) entry which is preliminary data.</text>
</comment>
<dbReference type="SUPFAM" id="SSF53474">
    <property type="entry name" value="alpha/beta-Hydrolases"/>
    <property type="match status" value="1"/>
</dbReference>
<evidence type="ECO:0000313" key="3">
    <source>
        <dbReference type="Proteomes" id="UP000033140"/>
    </source>
</evidence>
<dbReference type="EMBL" id="BACD03000011">
    <property type="protein sequence ID" value="GAO47778.1"/>
    <property type="molecule type" value="Genomic_DNA"/>
</dbReference>
<evidence type="ECO:0000313" key="2">
    <source>
        <dbReference type="EMBL" id="GAO47778.1"/>
    </source>
</evidence>
<reference evidence="2 3" key="2">
    <citation type="journal article" date="2014" name="J. Gen. Appl. Microbiol.">
        <title>The early diverging ascomycetous budding yeast Saitoella complicata has three histone deacetylases belonging to the Clr6, Hos2, and Rpd3 lineages.</title>
        <authorList>
            <person name="Nishida H."/>
            <person name="Matsumoto T."/>
            <person name="Kondo S."/>
            <person name="Hamamoto M."/>
            <person name="Yoshikawa H."/>
        </authorList>
    </citation>
    <scope>NUCLEOTIDE SEQUENCE [LARGE SCALE GENOMIC DNA]</scope>
    <source>
        <strain evidence="2 3">NRRL Y-17804</strain>
    </source>
</reference>
<protein>
    <recommendedName>
        <fullName evidence="1">Dienelactone hydrolase domain-containing protein</fullName>
    </recommendedName>
</protein>
<keyword evidence="3" id="KW-1185">Reference proteome</keyword>
<dbReference type="InterPro" id="IPR002925">
    <property type="entry name" value="Dienelactn_hydro"/>
</dbReference>
<dbReference type="Proteomes" id="UP000033140">
    <property type="component" value="Unassembled WGS sequence"/>
</dbReference>